<feature type="domain" description="Plasmid replication protein origin binding" evidence="2">
    <location>
        <begin position="50"/>
        <end position="147"/>
    </location>
</feature>
<dbReference type="Gene3D" id="3.40.50.300">
    <property type="entry name" value="P-loop containing nucleotide triphosphate hydrolases"/>
    <property type="match status" value="1"/>
</dbReference>
<dbReference type="RefSeq" id="WP_074658461.1">
    <property type="nucleotide sequence ID" value="NZ_FOLZ01000003.1"/>
</dbReference>
<accession>A0A1I7I927</accession>
<dbReference type="InterPro" id="IPR000605">
    <property type="entry name" value="Helicase_SF3_ssDNA/RNA_vir"/>
</dbReference>
<keyword evidence="3" id="KW-0378">Hydrolase</keyword>
<dbReference type="Proteomes" id="UP000183629">
    <property type="component" value="Unassembled WGS sequence"/>
</dbReference>
<protein>
    <submittedName>
        <fullName evidence="3">RNA helicase</fullName>
    </submittedName>
</protein>
<evidence type="ECO:0000259" key="2">
    <source>
        <dbReference type="Pfam" id="PF01719"/>
    </source>
</evidence>
<dbReference type="InterPro" id="IPR027417">
    <property type="entry name" value="P-loop_NTPase"/>
</dbReference>
<dbReference type="GO" id="GO:0006260">
    <property type="term" value="P:DNA replication"/>
    <property type="evidence" value="ECO:0007669"/>
    <property type="project" value="InterPro"/>
</dbReference>
<dbReference type="GO" id="GO:0003724">
    <property type="term" value="F:RNA helicase activity"/>
    <property type="evidence" value="ECO:0007669"/>
    <property type="project" value="InterPro"/>
</dbReference>
<dbReference type="SUPFAM" id="SSF52540">
    <property type="entry name" value="P-loop containing nucleoside triphosphate hydrolases"/>
    <property type="match status" value="1"/>
</dbReference>
<name>A0A1I7I927_9STRE</name>
<dbReference type="GO" id="GO:0003723">
    <property type="term" value="F:RNA binding"/>
    <property type="evidence" value="ECO:0007669"/>
    <property type="project" value="InterPro"/>
</dbReference>
<sequence length="438" mass="51408">MAKRKQTTTFIFEQQLKGEYWDWSDEKKALFEDWKSNKQEIFQEIYNRVKVLETDSSLKIALIVHDKDKTFGNNLVFPHLHGYIEFSNKRDLSVLALNLGLYPQYIEPSGRGKYGKINSKAYLIHVKSPDKYQYQPSEVETFGTFDYERFIQENLDSFTKQSAKVKREQSDESLDMIFQEIIKGKLTEDDIFADEKLTFLWAYNQQKFDEAFKAYGKISAKTTLRQLENGEFKPTILYIHGQSGIGKTSLAYDLVAEIVLQAEKQGLNWKTYNAGSKNIFDEYFGEEIIVLDDPRYDSLLPSDWLKLLDPLNKSYLSARYRNKLVIGRVIVITNYMSLSEFFGQIPKEDINQYLRRFNNVIEITKSGNDRQYNLSEIRELSVPNSDGYKFLNFQEFEVMSSTDKKEFLDKILEEYIYPRILPDKQKIQLVKNESDCKK</sequence>
<keyword evidence="3" id="KW-0347">Helicase</keyword>
<organism evidence="3 4">
    <name type="scientific">Streptococcus gallolyticus</name>
    <dbReference type="NCBI Taxonomy" id="315405"/>
    <lineage>
        <taxon>Bacteria</taxon>
        <taxon>Bacillati</taxon>
        <taxon>Bacillota</taxon>
        <taxon>Bacilli</taxon>
        <taxon>Lactobacillales</taxon>
        <taxon>Streptococcaceae</taxon>
        <taxon>Streptococcus</taxon>
    </lineage>
</organism>
<dbReference type="GO" id="GO:0005727">
    <property type="term" value="C:extrachromosomal circular DNA"/>
    <property type="evidence" value="ECO:0007669"/>
    <property type="project" value="InterPro"/>
</dbReference>
<evidence type="ECO:0000313" key="3">
    <source>
        <dbReference type="EMBL" id="SFU69364.1"/>
    </source>
</evidence>
<evidence type="ECO:0000313" key="4">
    <source>
        <dbReference type="Proteomes" id="UP000183629"/>
    </source>
</evidence>
<dbReference type="Pfam" id="PF01719">
    <property type="entry name" value="Rep_OBD"/>
    <property type="match status" value="1"/>
</dbReference>
<keyword evidence="4" id="KW-1185">Reference proteome</keyword>
<feature type="domain" description="Helicase superfamily 3 single-stranded DNA/RNA virus" evidence="1">
    <location>
        <begin position="237"/>
        <end position="297"/>
    </location>
</feature>
<reference evidence="4" key="1">
    <citation type="submission" date="2016-10" db="EMBL/GenBank/DDBJ databases">
        <authorList>
            <person name="Varghese N."/>
            <person name="Submissions S."/>
        </authorList>
    </citation>
    <scope>NUCLEOTIDE SEQUENCE [LARGE SCALE GENOMIC DNA]</scope>
    <source>
        <strain evidence="4">LMG 15572</strain>
    </source>
</reference>
<proteinExistence type="predicted"/>
<gene>
    <name evidence="3" type="ORF">SAMN05660328_104110</name>
</gene>
<dbReference type="Gene3D" id="3.40.1310.30">
    <property type="match status" value="1"/>
</dbReference>
<dbReference type="GO" id="GO:0003916">
    <property type="term" value="F:DNA topoisomerase activity"/>
    <property type="evidence" value="ECO:0007669"/>
    <property type="project" value="InterPro"/>
</dbReference>
<dbReference type="Pfam" id="PF00910">
    <property type="entry name" value="RNA_helicase"/>
    <property type="match status" value="1"/>
</dbReference>
<dbReference type="AlphaFoldDB" id="A0A1I7I927"/>
<keyword evidence="3" id="KW-0547">Nucleotide-binding</keyword>
<evidence type="ECO:0000259" key="1">
    <source>
        <dbReference type="Pfam" id="PF00910"/>
    </source>
</evidence>
<dbReference type="InterPro" id="IPR002631">
    <property type="entry name" value="Plasmid_rep_OBD"/>
</dbReference>
<dbReference type="EMBL" id="FPBN01000004">
    <property type="protein sequence ID" value="SFU69364.1"/>
    <property type="molecule type" value="Genomic_DNA"/>
</dbReference>
<dbReference type="GO" id="GO:0003677">
    <property type="term" value="F:DNA binding"/>
    <property type="evidence" value="ECO:0007669"/>
    <property type="project" value="InterPro"/>
</dbReference>
<keyword evidence="3" id="KW-0067">ATP-binding</keyword>